<organism evidence="2 3">
    <name type="scientific">Polyporus arcularius HHB13444</name>
    <dbReference type="NCBI Taxonomy" id="1314778"/>
    <lineage>
        <taxon>Eukaryota</taxon>
        <taxon>Fungi</taxon>
        <taxon>Dikarya</taxon>
        <taxon>Basidiomycota</taxon>
        <taxon>Agaricomycotina</taxon>
        <taxon>Agaricomycetes</taxon>
        <taxon>Polyporales</taxon>
        <taxon>Polyporaceae</taxon>
        <taxon>Polyporus</taxon>
    </lineage>
</organism>
<dbReference type="InParanoid" id="A0A5C3PDF8"/>
<evidence type="ECO:0000313" key="2">
    <source>
        <dbReference type="EMBL" id="TFK87764.1"/>
    </source>
</evidence>
<feature type="region of interest" description="Disordered" evidence="1">
    <location>
        <begin position="1"/>
        <end position="27"/>
    </location>
</feature>
<feature type="compositionally biased region" description="Basic and acidic residues" evidence="1">
    <location>
        <begin position="142"/>
        <end position="158"/>
    </location>
</feature>
<evidence type="ECO:0000313" key="3">
    <source>
        <dbReference type="Proteomes" id="UP000308197"/>
    </source>
</evidence>
<evidence type="ECO:0000256" key="1">
    <source>
        <dbReference type="SAM" id="MobiDB-lite"/>
    </source>
</evidence>
<gene>
    <name evidence="2" type="ORF">K466DRAFT_652998</name>
</gene>
<reference evidence="2 3" key="1">
    <citation type="journal article" date="2019" name="Nat. Ecol. Evol.">
        <title>Megaphylogeny resolves global patterns of mushroom evolution.</title>
        <authorList>
            <person name="Varga T."/>
            <person name="Krizsan K."/>
            <person name="Foldi C."/>
            <person name="Dima B."/>
            <person name="Sanchez-Garcia M."/>
            <person name="Sanchez-Ramirez S."/>
            <person name="Szollosi G.J."/>
            <person name="Szarkandi J.G."/>
            <person name="Papp V."/>
            <person name="Albert L."/>
            <person name="Andreopoulos W."/>
            <person name="Angelini C."/>
            <person name="Antonin V."/>
            <person name="Barry K.W."/>
            <person name="Bougher N.L."/>
            <person name="Buchanan P."/>
            <person name="Buyck B."/>
            <person name="Bense V."/>
            <person name="Catcheside P."/>
            <person name="Chovatia M."/>
            <person name="Cooper J."/>
            <person name="Damon W."/>
            <person name="Desjardin D."/>
            <person name="Finy P."/>
            <person name="Geml J."/>
            <person name="Haridas S."/>
            <person name="Hughes K."/>
            <person name="Justo A."/>
            <person name="Karasinski D."/>
            <person name="Kautmanova I."/>
            <person name="Kiss B."/>
            <person name="Kocsube S."/>
            <person name="Kotiranta H."/>
            <person name="LaButti K.M."/>
            <person name="Lechner B.E."/>
            <person name="Liimatainen K."/>
            <person name="Lipzen A."/>
            <person name="Lukacs Z."/>
            <person name="Mihaltcheva S."/>
            <person name="Morgado L.N."/>
            <person name="Niskanen T."/>
            <person name="Noordeloos M.E."/>
            <person name="Ohm R.A."/>
            <person name="Ortiz-Santana B."/>
            <person name="Ovrebo C."/>
            <person name="Racz N."/>
            <person name="Riley R."/>
            <person name="Savchenko A."/>
            <person name="Shiryaev A."/>
            <person name="Soop K."/>
            <person name="Spirin V."/>
            <person name="Szebenyi C."/>
            <person name="Tomsovsky M."/>
            <person name="Tulloss R.E."/>
            <person name="Uehling J."/>
            <person name="Grigoriev I.V."/>
            <person name="Vagvolgyi C."/>
            <person name="Papp T."/>
            <person name="Martin F.M."/>
            <person name="Miettinen O."/>
            <person name="Hibbett D.S."/>
            <person name="Nagy L.G."/>
        </authorList>
    </citation>
    <scope>NUCLEOTIDE SEQUENCE [LARGE SCALE GENOMIC DNA]</scope>
    <source>
        <strain evidence="2 3">HHB13444</strain>
    </source>
</reference>
<feature type="compositionally biased region" description="Low complexity" evidence="1">
    <location>
        <begin position="128"/>
        <end position="141"/>
    </location>
</feature>
<dbReference type="AlphaFoldDB" id="A0A5C3PDF8"/>
<feature type="region of interest" description="Disordered" evidence="1">
    <location>
        <begin position="127"/>
        <end position="299"/>
    </location>
</feature>
<proteinExistence type="predicted"/>
<sequence>MSEAHGAGEELPEAQKEEMVPPQESNLEKLKKLNRGLLRAVSVNTHSFAGLDGEADDWVDLRLGFEERCELWRRRVPLPSPSEVSRLGESGFERDWEASGASSPPAPVHTESLGGSLVKAKLSEDASDAASAADDGVAAGSHGDEVDLGSRRSSREVSEPAVEDMGGGPYDAEEELTPQGKGKGRDRSTTPTQVNRLTIRLPPRDVSSKHRKPVSLPALAAPSTPTRLARKGPRRGGEPSKLKTPSAPAKKKARMSSGKSQPRYDFLEMSSDTEDADIVEFEEEEKKRKRGRPPGSSAKITGALANIRNLDAFSIPAFIEVMLPAQVVKPTTVRGSEKVVTPSPVQLGPIQINNRTTWDKLLNDAASAVMVGKENLVTMSMQWSWVAAKGKTVKTTRWFPLHDETSFHVFIDMLKKTVANDTLGGDEFIVISMAQPITVQRHTGLPWLQGPSAGSVPAVSLARQCGPEHLPTQLHLVPHPNHVPAMSGHPRSNSSVSLDDDVPKIMKQLEQLHGKSNGCDMHPGMRCFYYAPLDWHFELTEGRLRAWACAILKHHPGVDERTPPVGSKWFEYSDTNKSRAPQILGHAGAAAHMPAQAVHPYVGPGTPPAIAYGAPQAPHMLPTAGLFPGYASPQFAPSPFYAGVPAQGPIYPGMYGYVPTPPPQEFAAQAPLPSRNQSGPFTYYNPYPSFPFRRS</sequence>
<keyword evidence="3" id="KW-1185">Reference proteome</keyword>
<dbReference type="Proteomes" id="UP000308197">
    <property type="component" value="Unassembled WGS sequence"/>
</dbReference>
<dbReference type="EMBL" id="ML211140">
    <property type="protein sequence ID" value="TFK87764.1"/>
    <property type="molecule type" value="Genomic_DNA"/>
</dbReference>
<protein>
    <submittedName>
        <fullName evidence="2">Uncharacterized protein</fullName>
    </submittedName>
</protein>
<accession>A0A5C3PDF8</accession>
<name>A0A5C3PDF8_9APHY</name>
<feature type="compositionally biased region" description="Acidic residues" evidence="1">
    <location>
        <begin position="271"/>
        <end position="283"/>
    </location>
</feature>